<dbReference type="PANTHER" id="PTHR47074:SF48">
    <property type="entry name" value="POLYNUCLEOTIDYL TRANSFERASE, RIBONUCLEASE H-LIKE SUPERFAMILY PROTEIN"/>
    <property type="match status" value="1"/>
</dbReference>
<accession>A0A8T1NB19</accession>
<dbReference type="InterPro" id="IPR052929">
    <property type="entry name" value="RNase_H-like_EbsB-rel"/>
</dbReference>
<evidence type="ECO:0000259" key="1">
    <source>
        <dbReference type="Pfam" id="PF13456"/>
    </source>
</evidence>
<sequence length="442" mass="50371">MEVELKRSPSFVWRSLWSSLGLLKEGMVWRVGNRKNIRIWKDKWLPKPKTFQVQTYTNTLDSECLVEALIDEESRAWRVDLVQAVFNEEEAKIIVSISFSKTGANDKRIWAGSSKGNFFVKSAYFMETKLLLRNLGDSSSGRGNEGMWRALWQLDVSDKVKIETETTLHILWTCPAAAYVWGAPGGGCENSKFRKWNSSFSDFQHLWEEMVGILKLAALFCYHIWGRRNAFVFQDQFINPTTIIVMAQADLSILKEIKQKNSIRPDGGPNSASSNQQWQPPTWPFIKVNFDAAYDKDSNRMGMGIIVRDSEGGLQACLPAPREQIFSVFQAERAILHRALELCVELGMNQVIFEGDVKVVIDAINSKCEDNSWLGQEIEDIQQLMELHPTWRLSFVYRSTNNTAHTAVKVAIKEFEETVWLEDGPEVVITSILNDVSCIPQS</sequence>
<keyword evidence="3" id="KW-1185">Reference proteome</keyword>
<name>A0A8T1NB19_CARIL</name>
<evidence type="ECO:0000313" key="2">
    <source>
        <dbReference type="EMBL" id="KAG6626244.1"/>
    </source>
</evidence>
<organism evidence="2 3">
    <name type="scientific">Carya illinoinensis</name>
    <name type="common">Pecan</name>
    <dbReference type="NCBI Taxonomy" id="32201"/>
    <lineage>
        <taxon>Eukaryota</taxon>
        <taxon>Viridiplantae</taxon>
        <taxon>Streptophyta</taxon>
        <taxon>Embryophyta</taxon>
        <taxon>Tracheophyta</taxon>
        <taxon>Spermatophyta</taxon>
        <taxon>Magnoliopsida</taxon>
        <taxon>eudicotyledons</taxon>
        <taxon>Gunneridae</taxon>
        <taxon>Pentapetalae</taxon>
        <taxon>rosids</taxon>
        <taxon>fabids</taxon>
        <taxon>Fagales</taxon>
        <taxon>Juglandaceae</taxon>
        <taxon>Carya</taxon>
    </lineage>
</organism>
<dbReference type="PANTHER" id="PTHR47074">
    <property type="entry name" value="BNAC02G40300D PROTEIN"/>
    <property type="match status" value="1"/>
</dbReference>
<dbReference type="Proteomes" id="UP000811609">
    <property type="component" value="Chromosome 15"/>
</dbReference>
<dbReference type="GO" id="GO:0004523">
    <property type="term" value="F:RNA-DNA hybrid ribonuclease activity"/>
    <property type="evidence" value="ECO:0007669"/>
    <property type="project" value="InterPro"/>
</dbReference>
<evidence type="ECO:0000313" key="3">
    <source>
        <dbReference type="Proteomes" id="UP000811609"/>
    </source>
</evidence>
<dbReference type="InterPro" id="IPR002156">
    <property type="entry name" value="RNaseH_domain"/>
</dbReference>
<dbReference type="AlphaFoldDB" id="A0A8T1NB19"/>
<dbReference type="EMBL" id="CM031823">
    <property type="protein sequence ID" value="KAG6626244.1"/>
    <property type="molecule type" value="Genomic_DNA"/>
</dbReference>
<dbReference type="Pfam" id="PF13456">
    <property type="entry name" value="RVT_3"/>
    <property type="match status" value="1"/>
</dbReference>
<dbReference type="InterPro" id="IPR044730">
    <property type="entry name" value="RNase_H-like_dom_plant"/>
</dbReference>
<dbReference type="CDD" id="cd06222">
    <property type="entry name" value="RNase_H_like"/>
    <property type="match status" value="1"/>
</dbReference>
<comment type="caution">
    <text evidence="2">The sequence shown here is derived from an EMBL/GenBank/DDBJ whole genome shotgun (WGS) entry which is preliminary data.</text>
</comment>
<proteinExistence type="predicted"/>
<reference evidence="2" key="1">
    <citation type="submission" date="2020-12" db="EMBL/GenBank/DDBJ databases">
        <title>WGS assembly of Carya illinoinensis cv. Pawnee.</title>
        <authorList>
            <person name="Platts A."/>
            <person name="Shu S."/>
            <person name="Wright S."/>
            <person name="Barry K."/>
            <person name="Edger P."/>
            <person name="Pires J.C."/>
            <person name="Schmutz J."/>
        </authorList>
    </citation>
    <scope>NUCLEOTIDE SEQUENCE</scope>
    <source>
        <tissue evidence="2">Leaf</tissue>
    </source>
</reference>
<dbReference type="GO" id="GO:0003676">
    <property type="term" value="F:nucleic acid binding"/>
    <property type="evidence" value="ECO:0007669"/>
    <property type="project" value="InterPro"/>
</dbReference>
<gene>
    <name evidence="2" type="ORF">CIPAW_15G035300</name>
</gene>
<feature type="domain" description="RNase H type-1" evidence="1">
    <location>
        <begin position="289"/>
        <end position="410"/>
    </location>
</feature>
<protein>
    <recommendedName>
        <fullName evidence="1">RNase H type-1 domain-containing protein</fullName>
    </recommendedName>
</protein>